<dbReference type="PANTHER" id="PTHR11082">
    <property type="entry name" value="TRNA-DIHYDROURIDINE SYNTHASE"/>
    <property type="match status" value="1"/>
</dbReference>
<proteinExistence type="predicted"/>
<feature type="domain" description="DUS-like FMN-binding" evidence="1">
    <location>
        <begin position="35"/>
        <end position="120"/>
    </location>
</feature>
<reference evidence="2" key="1">
    <citation type="journal article" date="2020" name="Ecol. Evol.">
        <title>Genome structure and content of the rice root-knot nematode (Meloidogyne graminicola).</title>
        <authorList>
            <person name="Phan N.T."/>
            <person name="Danchin E.G.J."/>
            <person name="Klopp C."/>
            <person name="Perfus-Barbeoch L."/>
            <person name="Kozlowski D.K."/>
            <person name="Koutsovoulos G.D."/>
            <person name="Lopez-Roques C."/>
            <person name="Bouchez O."/>
            <person name="Zahm M."/>
            <person name="Besnard G."/>
            <person name="Bellafiore S."/>
        </authorList>
    </citation>
    <scope>NUCLEOTIDE SEQUENCE</scope>
    <source>
        <strain evidence="2">VN-18</strain>
    </source>
</reference>
<dbReference type="GO" id="GO:0017150">
    <property type="term" value="F:tRNA dihydrouridine synthase activity"/>
    <property type="evidence" value="ECO:0007669"/>
    <property type="project" value="TreeGrafter"/>
</dbReference>
<evidence type="ECO:0000313" key="2">
    <source>
        <dbReference type="EMBL" id="KAF7632947.1"/>
    </source>
</evidence>
<evidence type="ECO:0000259" key="1">
    <source>
        <dbReference type="Pfam" id="PF01207"/>
    </source>
</evidence>
<evidence type="ECO:0000313" key="3">
    <source>
        <dbReference type="Proteomes" id="UP000605970"/>
    </source>
</evidence>
<sequence>VRSEGFGSKLLDNPQQIFDIVRHCRRRISDPEFSAEFAGISHIAVHGRTVEQRNELPDYSSIKIIKNSLNIPVFANGNCKTRLEALKIAKLTNADGIMSANGLLENPAFFAGYIKTPKECVIDWLKLEKEENIPFELFHQILVFMLRSSLVKEKRNIFNSLKS</sequence>
<feature type="non-terminal residue" evidence="2">
    <location>
        <position position="163"/>
    </location>
</feature>
<protein>
    <recommendedName>
        <fullName evidence="1">DUS-like FMN-binding domain-containing protein</fullName>
    </recommendedName>
</protein>
<dbReference type="InterPro" id="IPR035587">
    <property type="entry name" value="DUS-like_FMN-bd"/>
</dbReference>
<keyword evidence="3" id="KW-1185">Reference proteome</keyword>
<dbReference type="AlphaFoldDB" id="A0A8S9ZI46"/>
<feature type="non-terminal residue" evidence="2">
    <location>
        <position position="1"/>
    </location>
</feature>
<dbReference type="InterPro" id="IPR013785">
    <property type="entry name" value="Aldolase_TIM"/>
</dbReference>
<comment type="caution">
    <text evidence="2">The sequence shown here is derived from an EMBL/GenBank/DDBJ whole genome shotgun (WGS) entry which is preliminary data.</text>
</comment>
<dbReference type="Pfam" id="PF01207">
    <property type="entry name" value="Dus"/>
    <property type="match status" value="1"/>
</dbReference>
<gene>
    <name evidence="2" type="ORF">Mgra_00007649</name>
</gene>
<accession>A0A8S9ZI46</accession>
<name>A0A8S9ZI46_9BILA</name>
<dbReference type="Proteomes" id="UP000605970">
    <property type="component" value="Unassembled WGS sequence"/>
</dbReference>
<dbReference type="PANTHER" id="PTHR11082:SF31">
    <property type="entry name" value="TRNA-DIHYDROURIDINE(20A_20B) SYNTHASE [NAD(P)+]-LIKE"/>
    <property type="match status" value="1"/>
</dbReference>
<dbReference type="SUPFAM" id="SSF51395">
    <property type="entry name" value="FMN-linked oxidoreductases"/>
    <property type="match status" value="1"/>
</dbReference>
<dbReference type="OrthoDB" id="9977870at2759"/>
<organism evidence="2 3">
    <name type="scientific">Meloidogyne graminicola</name>
    <dbReference type="NCBI Taxonomy" id="189291"/>
    <lineage>
        <taxon>Eukaryota</taxon>
        <taxon>Metazoa</taxon>
        <taxon>Ecdysozoa</taxon>
        <taxon>Nematoda</taxon>
        <taxon>Chromadorea</taxon>
        <taxon>Rhabditida</taxon>
        <taxon>Tylenchina</taxon>
        <taxon>Tylenchomorpha</taxon>
        <taxon>Tylenchoidea</taxon>
        <taxon>Meloidogynidae</taxon>
        <taxon>Meloidogyninae</taxon>
        <taxon>Meloidogyne</taxon>
    </lineage>
</organism>
<dbReference type="EMBL" id="JABEBT010000089">
    <property type="protein sequence ID" value="KAF7632947.1"/>
    <property type="molecule type" value="Genomic_DNA"/>
</dbReference>
<dbReference type="CDD" id="cd02801">
    <property type="entry name" value="DUS_like_FMN"/>
    <property type="match status" value="1"/>
</dbReference>
<dbReference type="Gene3D" id="3.20.20.70">
    <property type="entry name" value="Aldolase class I"/>
    <property type="match status" value="1"/>
</dbReference>